<dbReference type="Proteomes" id="UP000749559">
    <property type="component" value="Unassembled WGS sequence"/>
</dbReference>
<evidence type="ECO:0000256" key="4">
    <source>
        <dbReference type="ARBA" id="ARBA00023136"/>
    </source>
</evidence>
<dbReference type="EMBL" id="CAIIXF020000012">
    <property type="protein sequence ID" value="CAH1801147.1"/>
    <property type="molecule type" value="Genomic_DNA"/>
</dbReference>
<dbReference type="GO" id="GO:0016020">
    <property type="term" value="C:membrane"/>
    <property type="evidence" value="ECO:0007669"/>
    <property type="project" value="UniProtKB-SubCell"/>
</dbReference>
<keyword evidence="4 8" id="KW-0472">Membrane</keyword>
<dbReference type="AlphaFoldDB" id="A0A8S4Q5P6"/>
<dbReference type="Gene3D" id="3.40.50.2300">
    <property type="match status" value="4"/>
</dbReference>
<organism evidence="10 11">
    <name type="scientific">Owenia fusiformis</name>
    <name type="common">Polychaete worm</name>
    <dbReference type="NCBI Taxonomy" id="6347"/>
    <lineage>
        <taxon>Eukaryota</taxon>
        <taxon>Metazoa</taxon>
        <taxon>Spiralia</taxon>
        <taxon>Lophotrochozoa</taxon>
        <taxon>Annelida</taxon>
        <taxon>Polychaeta</taxon>
        <taxon>Sedentaria</taxon>
        <taxon>Canalipalpata</taxon>
        <taxon>Sabellida</taxon>
        <taxon>Oweniida</taxon>
        <taxon>Oweniidae</taxon>
        <taxon>Owenia</taxon>
    </lineage>
</organism>
<proteinExistence type="predicted"/>
<accession>A0A8S4Q5P6</accession>
<evidence type="ECO:0000259" key="9">
    <source>
        <dbReference type="Pfam" id="PF01094"/>
    </source>
</evidence>
<protein>
    <recommendedName>
        <fullName evidence="9">Receptor ligand binding region domain-containing protein</fullName>
    </recommendedName>
</protein>
<name>A0A8S4Q5P6_OWEFU</name>
<evidence type="ECO:0000256" key="8">
    <source>
        <dbReference type="SAM" id="Phobius"/>
    </source>
</evidence>
<gene>
    <name evidence="10" type="ORF">OFUS_LOCUS24962</name>
</gene>
<dbReference type="PRINTS" id="PR00248">
    <property type="entry name" value="GPCRMGR"/>
</dbReference>
<dbReference type="PANTHER" id="PTHR24060">
    <property type="entry name" value="METABOTROPIC GLUTAMATE RECEPTOR"/>
    <property type="match status" value="1"/>
</dbReference>
<keyword evidence="11" id="KW-1185">Reference proteome</keyword>
<feature type="transmembrane region" description="Helical" evidence="8">
    <location>
        <begin position="1087"/>
        <end position="1110"/>
    </location>
</feature>
<dbReference type="InterPro" id="IPR000337">
    <property type="entry name" value="GPCR_3"/>
</dbReference>
<dbReference type="InterPro" id="IPR050726">
    <property type="entry name" value="mGluR"/>
</dbReference>
<keyword evidence="5" id="KW-0675">Receptor</keyword>
<keyword evidence="6" id="KW-0325">Glycoprotein</keyword>
<evidence type="ECO:0000256" key="3">
    <source>
        <dbReference type="ARBA" id="ARBA00022989"/>
    </source>
</evidence>
<evidence type="ECO:0000256" key="5">
    <source>
        <dbReference type="ARBA" id="ARBA00023170"/>
    </source>
</evidence>
<sequence length="1198" mass="134784">MLKYKELVLMVIYVMHLESMDCTFRMYCANKNITTPVDQDKTYAIVGVLMDIHDNGRNIKECGPITIQSYMYLAALRWTFQHMNDNNYLDGINIGIKVFDTCGYREAAVKHALDLLPEMYNTPDDAYCQVDQDNAFLAGIVGPGISESTVFVAEALKDSGAPILTHSSTAASISGLQNVFRVTLPDTEQVKVIIDVITNLKWSVISVIYSDDTYGREGYEEIKKQALEKNICIIQAHMIKTSHNEVAKLSKIMKDIVGTIATSGIMGVVCFGQASTVEEVFIGVKGLMEQNLGHLSDQLQFILPDSVGINSNVLVDYANIAEGAITISPYIDEVEEFKDFWVDMFSNSSMVSTLSATDPWIEEVFMLQYECTIPTHPLISELPFKHYSRNCDEITREEVERKFSQSGYTESVIHIAVTLTEALKIVRQKVCKKPNGVCTELLNNKMILSNMTNIIKKINISYTNKMTFHPKKYLNKRNIQFNATTGDILPDKSVPQYLVHNYKRCGHYGTQHCLERVGKYENGALDINLTKMKFYLDAGVTDVTKYTSTCPEKCITCIQQIEERDKFPVIYIEGDILIMAGFPVHVQGDKPFTCGAVRWGAGVDLVEAFLFALEQVNRQPRTGIFKDITKDMTIGAIIFDTCYSQLRSQQFIYSVFTCETKLTYEGKILESDVISKVAAILGGLGSSQTKALADITTKMGKVQCSYGSTSPVLSNRKEYPYLMRVVTPDDKQVAGMIQLCVQNNWKYVSIVHTDSRYGTDLANLFKSLAEKAKICVAVTMTISTGKGNERDAAARNAILEKQSNAKVVFLLADLQSTVRFLKEFKNNAKSGIFTFVMSESTNTNDKLKSEELGNIALGSLSFKMETEPNTEFRKQFLKKTPWNMKTNRKWFKEWWKSKFNCHFPDSFDKSGAHICDQTEQMNGTKEDSWVPYVIQATHALAIGINSALKSYCTVEPTKLCEAFVEHPKEVIEKIKKVQLKFETTGEMTSIFDEDGNGISDYGIYNLQLDPKDPRKKKFVQAGKYSVRESKLEYNNLTAKFYDGLKREVKVVSQCDVCPDCPKDETSENSQQNLLFGTSNHEPLQKGLLATLVMFLVMFLIAMLLAVSLIITKKREKRKENERAAAARKLYDNGGVEYSDVSRHDENVYNNISIDGSDGSESFHGQYIHPQQINPQLQQPQPGPSHGRSEGAHVYTPSH</sequence>
<evidence type="ECO:0000256" key="1">
    <source>
        <dbReference type="ARBA" id="ARBA00004141"/>
    </source>
</evidence>
<comment type="subcellular location">
    <subcellularLocation>
        <location evidence="1">Membrane</location>
        <topology evidence="1">Multi-pass membrane protein</topology>
    </subcellularLocation>
</comment>
<evidence type="ECO:0000313" key="11">
    <source>
        <dbReference type="Proteomes" id="UP000749559"/>
    </source>
</evidence>
<comment type="caution">
    <text evidence="10">The sequence shown here is derived from an EMBL/GenBank/DDBJ whole genome shotgun (WGS) entry which is preliminary data.</text>
</comment>
<dbReference type="OrthoDB" id="6143034at2759"/>
<keyword evidence="2 8" id="KW-0812">Transmembrane</keyword>
<evidence type="ECO:0000256" key="6">
    <source>
        <dbReference type="ARBA" id="ARBA00023180"/>
    </source>
</evidence>
<dbReference type="SUPFAM" id="SSF53822">
    <property type="entry name" value="Periplasmic binding protein-like I"/>
    <property type="match status" value="2"/>
</dbReference>
<feature type="compositionally biased region" description="Low complexity" evidence="7">
    <location>
        <begin position="1169"/>
        <end position="1179"/>
    </location>
</feature>
<keyword evidence="3 8" id="KW-1133">Transmembrane helix</keyword>
<feature type="domain" description="Receptor ligand binding region" evidence="9">
    <location>
        <begin position="607"/>
        <end position="1007"/>
    </location>
</feature>
<feature type="region of interest" description="Disordered" evidence="7">
    <location>
        <begin position="1149"/>
        <end position="1198"/>
    </location>
</feature>
<evidence type="ECO:0000256" key="2">
    <source>
        <dbReference type="ARBA" id="ARBA00022692"/>
    </source>
</evidence>
<dbReference type="InterPro" id="IPR001828">
    <property type="entry name" value="ANF_lig-bd_rcpt"/>
</dbReference>
<evidence type="ECO:0000256" key="7">
    <source>
        <dbReference type="SAM" id="MobiDB-lite"/>
    </source>
</evidence>
<evidence type="ECO:0000313" key="10">
    <source>
        <dbReference type="EMBL" id="CAH1801147.1"/>
    </source>
</evidence>
<dbReference type="GO" id="GO:0004930">
    <property type="term" value="F:G protein-coupled receptor activity"/>
    <property type="evidence" value="ECO:0007669"/>
    <property type="project" value="InterPro"/>
</dbReference>
<dbReference type="Pfam" id="PF01094">
    <property type="entry name" value="ANF_receptor"/>
    <property type="match status" value="2"/>
</dbReference>
<reference evidence="10" key="1">
    <citation type="submission" date="2022-03" db="EMBL/GenBank/DDBJ databases">
        <authorList>
            <person name="Martin C."/>
        </authorList>
    </citation>
    <scope>NUCLEOTIDE SEQUENCE</scope>
</reference>
<feature type="domain" description="Receptor ligand binding region" evidence="9">
    <location>
        <begin position="74"/>
        <end position="468"/>
    </location>
</feature>
<dbReference type="InterPro" id="IPR028082">
    <property type="entry name" value="Peripla_BP_I"/>
</dbReference>